<evidence type="ECO:0000313" key="7">
    <source>
        <dbReference type="Proteomes" id="UP001056012"/>
    </source>
</evidence>
<dbReference type="GO" id="GO:0005777">
    <property type="term" value="C:peroxisome"/>
    <property type="evidence" value="ECO:0007669"/>
    <property type="project" value="UniProtKB-SubCell"/>
</dbReference>
<keyword evidence="4" id="KW-0576">Peroxisome</keyword>
<dbReference type="AlphaFoldDB" id="A0A9Q8ZB83"/>
<dbReference type="Pfam" id="PF12697">
    <property type="entry name" value="Abhydrolase_6"/>
    <property type="match status" value="1"/>
</dbReference>
<accession>A0A9Q8ZB83</accession>
<evidence type="ECO:0000256" key="4">
    <source>
        <dbReference type="ARBA" id="ARBA00023140"/>
    </source>
</evidence>
<comment type="similarity">
    <text evidence="2">Belongs to the AB hydrolase superfamily. AKT2 hydrolase family.</text>
</comment>
<dbReference type="InterPro" id="IPR029058">
    <property type="entry name" value="AB_hydrolase_fold"/>
</dbReference>
<dbReference type="SUPFAM" id="SSF53474">
    <property type="entry name" value="alpha/beta-Hydrolases"/>
    <property type="match status" value="1"/>
</dbReference>
<keyword evidence="7" id="KW-1185">Reference proteome</keyword>
<dbReference type="InterPro" id="IPR050228">
    <property type="entry name" value="Carboxylesterase_BioH"/>
</dbReference>
<evidence type="ECO:0000313" key="6">
    <source>
        <dbReference type="EMBL" id="USP77593.1"/>
    </source>
</evidence>
<proteinExistence type="inferred from homology"/>
<protein>
    <recommendedName>
        <fullName evidence="5">AB hydrolase-1 domain-containing protein</fullName>
    </recommendedName>
</protein>
<gene>
    <name evidence="6" type="ORF">yc1106_04867</name>
</gene>
<dbReference type="Gene3D" id="3.40.50.1820">
    <property type="entry name" value="alpha/beta hydrolase"/>
    <property type="match status" value="1"/>
</dbReference>
<organism evidence="6 7">
    <name type="scientific">Curvularia clavata</name>
    <dbReference type="NCBI Taxonomy" id="95742"/>
    <lineage>
        <taxon>Eukaryota</taxon>
        <taxon>Fungi</taxon>
        <taxon>Dikarya</taxon>
        <taxon>Ascomycota</taxon>
        <taxon>Pezizomycotina</taxon>
        <taxon>Dothideomycetes</taxon>
        <taxon>Pleosporomycetidae</taxon>
        <taxon>Pleosporales</taxon>
        <taxon>Pleosporineae</taxon>
        <taxon>Pleosporaceae</taxon>
        <taxon>Curvularia</taxon>
    </lineage>
</organism>
<comment type="subcellular location">
    <subcellularLocation>
        <location evidence="1">Peroxisome</location>
    </subcellularLocation>
</comment>
<evidence type="ECO:0000256" key="1">
    <source>
        <dbReference type="ARBA" id="ARBA00004275"/>
    </source>
</evidence>
<dbReference type="PANTHER" id="PTHR43194:SF2">
    <property type="entry name" value="PEROXISOMAL MEMBRANE PROTEIN LPX1"/>
    <property type="match status" value="1"/>
</dbReference>
<evidence type="ECO:0000259" key="5">
    <source>
        <dbReference type="Pfam" id="PF12697"/>
    </source>
</evidence>
<feature type="domain" description="AB hydrolase-1" evidence="5">
    <location>
        <begin position="74"/>
        <end position="317"/>
    </location>
</feature>
<dbReference type="InterPro" id="IPR000073">
    <property type="entry name" value="AB_hydrolase_1"/>
</dbReference>
<dbReference type="VEuPathDB" id="FungiDB:yc1106_04867"/>
<dbReference type="Proteomes" id="UP001056012">
    <property type="component" value="Chromosome 3"/>
</dbReference>
<evidence type="ECO:0000256" key="2">
    <source>
        <dbReference type="ARBA" id="ARBA00005668"/>
    </source>
</evidence>
<dbReference type="OrthoDB" id="408373at2759"/>
<name>A0A9Q8ZB83_CURCL</name>
<keyword evidence="3" id="KW-0843">Virulence</keyword>
<sequence length="325" mass="34914">MSSSDCNLVLPRPGADLAPSTAPIVGPSEASFTSTFGNLLPPAQYLTTKNGKAAYYSIRPSSSQVPNTNSPERVLFIHGVQTPALGMLPLARKLQASFPSAHFVLIDLWGHGLSDTPVVAHEAGLFHGLIDALLDHLQWPSAHLVGFSFGGSLTVGYAASRAEGVQSYALVAPAGLVEFASLPEADQAHFRNDCDEDAAQKWVVRWLEGGDLVVPADWKERVARGEVVAEAVRDWQTHNHPGHTSSVVAIVRDGGVMDNHSNFKKAVATGVPSLVVLGEKDDLCTEEELRHLGFENVFVVPDAGHSVVRDRAGEVASFIGDFWRR</sequence>
<reference evidence="6" key="1">
    <citation type="submission" date="2021-12" db="EMBL/GenBank/DDBJ databases">
        <title>Curvularia clavata genome.</title>
        <authorList>
            <person name="Cao Y."/>
        </authorList>
    </citation>
    <scope>NUCLEOTIDE SEQUENCE</scope>
    <source>
        <strain evidence="6">Yc1106</strain>
    </source>
</reference>
<evidence type="ECO:0000256" key="3">
    <source>
        <dbReference type="ARBA" id="ARBA00023026"/>
    </source>
</evidence>
<dbReference type="EMBL" id="CP089276">
    <property type="protein sequence ID" value="USP77593.1"/>
    <property type="molecule type" value="Genomic_DNA"/>
</dbReference>
<dbReference type="PANTHER" id="PTHR43194">
    <property type="entry name" value="HYDROLASE ALPHA/BETA FOLD FAMILY"/>
    <property type="match status" value="1"/>
</dbReference>